<dbReference type="EMBL" id="SBIQ01000001">
    <property type="protein sequence ID" value="KAF7684779.1"/>
    <property type="molecule type" value="Genomic_DNA"/>
</dbReference>
<dbReference type="Proteomes" id="UP001516464">
    <property type="component" value="Unassembled WGS sequence"/>
</dbReference>
<proteinExistence type="predicted"/>
<evidence type="ECO:0000313" key="2">
    <source>
        <dbReference type="Proteomes" id="UP001516464"/>
    </source>
</evidence>
<reference evidence="1 2" key="1">
    <citation type="submission" date="2019-01" db="EMBL/GenBank/DDBJ databases">
        <title>Genomes sequencing and comparative genomics of infectious freshwater microsporidia, Cucumispora dikerogammari and Thelohania contejeani.</title>
        <authorList>
            <person name="Cormier A."/>
            <person name="Giraud I."/>
            <person name="Wattier R."/>
            <person name="Teixeira M."/>
            <person name="Grandjean F."/>
            <person name="Rigaud T."/>
            <person name="Cordaux R."/>
        </authorList>
    </citation>
    <scope>NUCLEOTIDE SEQUENCE [LARGE SCALE GENOMIC DNA]</scope>
    <source>
        <strain evidence="1">T1</strain>
        <tissue evidence="1">Spores</tissue>
    </source>
</reference>
<comment type="caution">
    <text evidence="1">The sequence shown here is derived from an EMBL/GenBank/DDBJ whole genome shotgun (WGS) entry which is preliminary data.</text>
</comment>
<protein>
    <submittedName>
        <fullName evidence="1">Uncharacterized protein</fullName>
    </submittedName>
</protein>
<accession>A0ABQ7I301</accession>
<sequence>MNESSISCINCRFKKENFKSINTLENLSDIQSRILSRWSLMNTPSTPLKVNSVPSFKKSEIEYYEYSKAYFKFLQIIDVTNQKTCIKTISLPIFSIIFSSTYYDDRIEDFLENFINDPLFYEKNERIKVYILLLMAYFYTSKLKKDGLMNRLYDKIIKNLYIFEGSLLNDVINFTFTPLGNINIDKILLCIPFKTNESLFLNYYYIKYLGRRNDDILENFLNRIFWNLSKIENNYIIYFLKNVFLYNTVIYKIIENKNVFRMMYSFFRKSISKIDTVKYTDKISNIMISITILLLEKCSKDSEIYELIIKESHFLTNYKKGLELKIRGVKSIDEIKNLINSNDGNNLKQIYKFLFGLLSIIDDEKSNDKADDILSLLIFMFDRPMPEFTVNFFSQFIKLFGVAIEKIDPNEKEKALKINKKYWNELSRIILIIQRYGMRSVENVKKKKQINLKLNPIIKGCTGLVMKIKKLESNFDSKDGCLKLKDRLFMIVEEENV</sequence>
<evidence type="ECO:0000313" key="1">
    <source>
        <dbReference type="EMBL" id="KAF7684779.1"/>
    </source>
</evidence>
<gene>
    <name evidence="1" type="ORF">TCON_0011</name>
</gene>
<keyword evidence="2" id="KW-1185">Reference proteome</keyword>
<organism evidence="1 2">
    <name type="scientific">Astathelohania contejeani</name>
    <dbReference type="NCBI Taxonomy" id="164912"/>
    <lineage>
        <taxon>Eukaryota</taxon>
        <taxon>Fungi</taxon>
        <taxon>Fungi incertae sedis</taxon>
        <taxon>Microsporidia</taxon>
        <taxon>Astathelohaniidae</taxon>
        <taxon>Astathelohania</taxon>
    </lineage>
</organism>
<name>A0ABQ7I301_9MICR</name>